<protein>
    <submittedName>
        <fullName evidence="2">Uncharacterized protein</fullName>
    </submittedName>
</protein>
<dbReference type="Proteomes" id="UP001049176">
    <property type="component" value="Chromosome 4"/>
</dbReference>
<dbReference type="GeneID" id="66076789"/>
<feature type="transmembrane region" description="Helical" evidence="1">
    <location>
        <begin position="193"/>
        <end position="217"/>
    </location>
</feature>
<name>A0A9P7S2I0_9AGAR</name>
<feature type="transmembrane region" description="Helical" evidence="1">
    <location>
        <begin position="268"/>
        <end position="287"/>
    </location>
</feature>
<sequence length="355" mass="38975">MFRSWDCYIEDEVKVKITYTERRFFSLDGNVRNKLTGGEPLVLESLLYGAFCVLFVAAIWAIFSRRREVNYKLLTTMVTMWVLSTLHLVLDIVRAKAAFVDVGANGSNRALEYYGNLSDPLQAAKTAVYVTLTLVGDGFMIYRCYVVWGRWYMGLLPALMLCGTGVAGFGATYEFSQAAPGAEVFLPDIVPWVTSFIALTFSTNVLCTALIVIRILSVQRRVGGLNAKSPQINFSLRAIVIITESAALYSASVLSLLISYSVNSNGQYTVLDLTSPLIGIVFTFIILRATLVSDSDQVYASAPRANLPSASRYATGVGSEHYGMQPRGTPVAVNVTQLIETNDSLDHKMSNNTVV</sequence>
<evidence type="ECO:0000313" key="2">
    <source>
        <dbReference type="EMBL" id="KAG7094095.1"/>
    </source>
</evidence>
<gene>
    <name evidence="2" type="ORF">E1B28_007713</name>
</gene>
<keyword evidence="1" id="KW-0812">Transmembrane</keyword>
<feature type="transmembrane region" description="Helical" evidence="1">
    <location>
        <begin position="238"/>
        <end position="262"/>
    </location>
</feature>
<accession>A0A9P7S2I0</accession>
<feature type="transmembrane region" description="Helical" evidence="1">
    <location>
        <begin position="45"/>
        <end position="63"/>
    </location>
</feature>
<proteinExistence type="predicted"/>
<reference evidence="2" key="1">
    <citation type="journal article" date="2021" name="Genome Biol. Evol.">
        <title>The assembled and annotated genome of the fairy-ring fungus Marasmius oreades.</title>
        <authorList>
            <person name="Hiltunen M."/>
            <person name="Ament-Velasquez S.L."/>
            <person name="Johannesson H."/>
        </authorList>
    </citation>
    <scope>NUCLEOTIDE SEQUENCE</scope>
    <source>
        <strain evidence="2">03SP1</strain>
    </source>
</reference>
<feature type="transmembrane region" description="Helical" evidence="1">
    <location>
        <begin position="152"/>
        <end position="173"/>
    </location>
</feature>
<evidence type="ECO:0000313" key="3">
    <source>
        <dbReference type="Proteomes" id="UP001049176"/>
    </source>
</evidence>
<dbReference type="KEGG" id="more:E1B28_007713"/>
<evidence type="ECO:0000256" key="1">
    <source>
        <dbReference type="SAM" id="Phobius"/>
    </source>
</evidence>
<dbReference type="AlphaFoldDB" id="A0A9P7S2I0"/>
<comment type="caution">
    <text evidence="2">The sequence shown here is derived from an EMBL/GenBank/DDBJ whole genome shotgun (WGS) entry which is preliminary data.</text>
</comment>
<feature type="transmembrane region" description="Helical" evidence="1">
    <location>
        <begin position="70"/>
        <end position="90"/>
    </location>
</feature>
<dbReference type="OrthoDB" id="2756618at2759"/>
<keyword evidence="1" id="KW-1133">Transmembrane helix</keyword>
<keyword evidence="3" id="KW-1185">Reference proteome</keyword>
<dbReference type="RefSeq" id="XP_043010565.1">
    <property type="nucleotide sequence ID" value="XM_043152479.1"/>
</dbReference>
<organism evidence="2 3">
    <name type="scientific">Marasmius oreades</name>
    <name type="common">fairy-ring Marasmius</name>
    <dbReference type="NCBI Taxonomy" id="181124"/>
    <lineage>
        <taxon>Eukaryota</taxon>
        <taxon>Fungi</taxon>
        <taxon>Dikarya</taxon>
        <taxon>Basidiomycota</taxon>
        <taxon>Agaricomycotina</taxon>
        <taxon>Agaricomycetes</taxon>
        <taxon>Agaricomycetidae</taxon>
        <taxon>Agaricales</taxon>
        <taxon>Marasmiineae</taxon>
        <taxon>Marasmiaceae</taxon>
        <taxon>Marasmius</taxon>
    </lineage>
</organism>
<dbReference type="EMBL" id="CM032184">
    <property type="protein sequence ID" value="KAG7094095.1"/>
    <property type="molecule type" value="Genomic_DNA"/>
</dbReference>
<keyword evidence="1" id="KW-0472">Membrane</keyword>